<feature type="transmembrane region" description="Helical" evidence="13">
    <location>
        <begin position="171"/>
        <end position="192"/>
    </location>
</feature>
<organism evidence="14 15">
    <name type="scientific">Vibrio tapetis subsp. tapetis</name>
    <dbReference type="NCBI Taxonomy" id="1671868"/>
    <lineage>
        <taxon>Bacteria</taxon>
        <taxon>Pseudomonadati</taxon>
        <taxon>Pseudomonadota</taxon>
        <taxon>Gammaproteobacteria</taxon>
        <taxon>Vibrionales</taxon>
        <taxon>Vibrionaceae</taxon>
        <taxon>Vibrio</taxon>
    </lineage>
</organism>
<dbReference type="PANTHER" id="PTHR43823:SF3">
    <property type="entry name" value="MULTIDRUG EXPORT PROTEIN MEPA"/>
    <property type="match status" value="1"/>
</dbReference>
<dbReference type="NCBIfam" id="TIGR00797">
    <property type="entry name" value="matE"/>
    <property type="match status" value="1"/>
</dbReference>
<dbReference type="InterPro" id="IPR045070">
    <property type="entry name" value="MATE_MepA-like"/>
</dbReference>
<evidence type="ECO:0000256" key="1">
    <source>
        <dbReference type="ARBA" id="ARBA00004429"/>
    </source>
</evidence>
<evidence type="ECO:0000256" key="11">
    <source>
        <dbReference type="ARBA" id="ARBA00030855"/>
    </source>
</evidence>
<dbReference type="KEGG" id="vta:B0328"/>
<evidence type="ECO:0000256" key="7">
    <source>
        <dbReference type="ARBA" id="ARBA00022692"/>
    </source>
</evidence>
<comment type="similarity">
    <text evidence="2">Belongs to the multi antimicrobial extrusion (MATE) (TC 2.A.66.1) family. MepA subfamily.</text>
</comment>
<keyword evidence="8 13" id="KW-1133">Transmembrane helix</keyword>
<dbReference type="GO" id="GO:0042910">
    <property type="term" value="F:xenobiotic transmembrane transporter activity"/>
    <property type="evidence" value="ECO:0007669"/>
    <property type="project" value="InterPro"/>
</dbReference>
<feature type="transmembrane region" description="Helical" evidence="13">
    <location>
        <begin position="272"/>
        <end position="290"/>
    </location>
</feature>
<feature type="transmembrane region" description="Helical" evidence="13">
    <location>
        <begin position="364"/>
        <end position="384"/>
    </location>
</feature>
<accession>A0A2N8ZJ67</accession>
<feature type="transmembrane region" description="Helical" evidence="13">
    <location>
        <begin position="418"/>
        <end position="438"/>
    </location>
</feature>
<dbReference type="GO" id="GO:0046677">
    <property type="term" value="P:response to antibiotic"/>
    <property type="evidence" value="ECO:0007669"/>
    <property type="project" value="UniProtKB-KW"/>
</dbReference>
<dbReference type="RefSeq" id="WP_102524300.1">
    <property type="nucleotide sequence ID" value="NZ_LT960612.1"/>
</dbReference>
<feature type="transmembrane region" description="Helical" evidence="13">
    <location>
        <begin position="318"/>
        <end position="339"/>
    </location>
</feature>
<keyword evidence="6" id="KW-1003">Cell membrane</keyword>
<evidence type="ECO:0000256" key="5">
    <source>
        <dbReference type="ARBA" id="ARBA00022448"/>
    </source>
</evidence>
<dbReference type="NCBIfam" id="NF007130">
    <property type="entry name" value="PRK09575.1"/>
    <property type="match status" value="1"/>
</dbReference>
<feature type="transmembrane region" description="Helical" evidence="13">
    <location>
        <begin position="58"/>
        <end position="82"/>
    </location>
</feature>
<dbReference type="Proteomes" id="UP000235828">
    <property type="component" value="Chromosome B"/>
</dbReference>
<keyword evidence="7 13" id="KW-0812">Transmembrane</keyword>
<feature type="transmembrane region" description="Helical" evidence="13">
    <location>
        <begin position="238"/>
        <end position="260"/>
    </location>
</feature>
<sequence>MQNDITQIAGNESISRTFWRYAIPSIAAMVVNGLYQVVDGMFVGHYVGFEGLAGITLAWPIIGLIAGLGIMVGMGGGSLVSIFRGEAKPQKAKLALSTSLWLVALCGLLAMIFIITLGDDIIAMQGASGNSKIYSLEYIQVFAWGTLFTIGGAAIPMLIRNDNSPNVATSLMTIGAIINIGLDYLLIGQFGLRLEGAAIATLISQFIVALLGFGYFFSKHAEIKLDLRQFAFNPTIAGRSIALGSSSLFMFLYFSFIAAIHNKLFMTYGDAVQVGAFAIVGYLATMYYLASEGIANGMQPPVSYYFGAKQVERIRATVWLALKVILISGIATVAIVNLYPEALIGMFSNGDQALLDATKNGLRLHLFALFLDGFIFLASVYFMSVNQGGKALAISIGNMVIQLPFLYVLPKIMGLNGIWMSVPISNIVLTLIIVPFLWRDLKNISNQNDGQSVGKEASVKEERPTKLQTNT</sequence>
<feature type="region of interest" description="Disordered" evidence="12">
    <location>
        <begin position="448"/>
        <end position="471"/>
    </location>
</feature>
<evidence type="ECO:0000256" key="4">
    <source>
        <dbReference type="ARBA" id="ARBA00022106"/>
    </source>
</evidence>
<feature type="transmembrane region" description="Helical" evidence="13">
    <location>
        <begin position="138"/>
        <end position="159"/>
    </location>
</feature>
<evidence type="ECO:0000256" key="9">
    <source>
        <dbReference type="ARBA" id="ARBA00023136"/>
    </source>
</evidence>
<dbReference type="CDD" id="cd13143">
    <property type="entry name" value="MATE_MepA_like"/>
    <property type="match status" value="1"/>
</dbReference>
<dbReference type="AlphaFoldDB" id="A0A2N8ZJ67"/>
<evidence type="ECO:0000256" key="13">
    <source>
        <dbReference type="SAM" id="Phobius"/>
    </source>
</evidence>
<keyword evidence="15" id="KW-1185">Reference proteome</keyword>
<dbReference type="InterPro" id="IPR048279">
    <property type="entry name" value="MdtK-like"/>
</dbReference>
<evidence type="ECO:0000313" key="15">
    <source>
        <dbReference type="Proteomes" id="UP000235828"/>
    </source>
</evidence>
<dbReference type="InterPro" id="IPR051327">
    <property type="entry name" value="MATE_MepA_subfamily"/>
</dbReference>
<name>A0A2N8ZJ67_9VIBR</name>
<dbReference type="GO" id="GO:0015297">
    <property type="term" value="F:antiporter activity"/>
    <property type="evidence" value="ECO:0007669"/>
    <property type="project" value="InterPro"/>
</dbReference>
<dbReference type="Pfam" id="PF01554">
    <property type="entry name" value="MatE"/>
    <property type="match status" value="2"/>
</dbReference>
<keyword evidence="10" id="KW-0046">Antibiotic resistance</keyword>
<dbReference type="GO" id="GO:0005886">
    <property type="term" value="C:plasma membrane"/>
    <property type="evidence" value="ECO:0007669"/>
    <property type="project" value="UniProtKB-SubCell"/>
</dbReference>
<reference evidence="14 15" key="1">
    <citation type="submission" date="2017-10" db="EMBL/GenBank/DDBJ databases">
        <authorList>
            <person name="Banno H."/>
            <person name="Chua N.-H."/>
        </authorList>
    </citation>
    <scope>NUCLEOTIDE SEQUENCE [LARGE SCALE GENOMIC DNA]</scope>
    <source>
        <strain evidence="14">Vibrio tapetis CECT4600</strain>
    </source>
</reference>
<evidence type="ECO:0000256" key="10">
    <source>
        <dbReference type="ARBA" id="ARBA00023251"/>
    </source>
</evidence>
<dbReference type="OrthoDB" id="9811110at2"/>
<keyword evidence="9 13" id="KW-0472">Membrane</keyword>
<evidence type="ECO:0000256" key="2">
    <source>
        <dbReference type="ARBA" id="ARBA00008417"/>
    </source>
</evidence>
<feature type="transmembrane region" description="Helical" evidence="13">
    <location>
        <begin position="198"/>
        <end position="217"/>
    </location>
</feature>
<evidence type="ECO:0000256" key="6">
    <source>
        <dbReference type="ARBA" id="ARBA00022475"/>
    </source>
</evidence>
<feature type="transmembrane region" description="Helical" evidence="13">
    <location>
        <begin position="391"/>
        <end position="412"/>
    </location>
</feature>
<feature type="transmembrane region" description="Helical" evidence="13">
    <location>
        <begin position="94"/>
        <end position="118"/>
    </location>
</feature>
<evidence type="ECO:0000256" key="3">
    <source>
        <dbReference type="ARBA" id="ARBA00013489"/>
    </source>
</evidence>
<comment type="subcellular location">
    <subcellularLocation>
        <location evidence="1">Cell inner membrane</location>
        <topology evidence="1">Multi-pass membrane protein</topology>
    </subcellularLocation>
</comment>
<protein>
    <recommendedName>
        <fullName evidence="4">Multidrug export protein MepA</fullName>
    </recommendedName>
    <alternativeName>
        <fullName evidence="3">Multidrug resistance protein NorM</fullName>
    </alternativeName>
    <alternativeName>
        <fullName evidence="11">Na(+)/drug antiporter</fullName>
    </alternativeName>
</protein>
<dbReference type="PANTHER" id="PTHR43823">
    <property type="entry name" value="SPORULATION PROTEIN YKVU"/>
    <property type="match status" value="1"/>
</dbReference>
<proteinExistence type="inferred from homology"/>
<evidence type="ECO:0000256" key="8">
    <source>
        <dbReference type="ARBA" id="ARBA00022989"/>
    </source>
</evidence>
<keyword evidence="5" id="KW-0813">Transport</keyword>
<gene>
    <name evidence="14" type="ORF">VTAP4600_B0328</name>
</gene>
<dbReference type="PIRSF" id="PIRSF006603">
    <property type="entry name" value="DinF"/>
    <property type="match status" value="1"/>
</dbReference>
<dbReference type="InterPro" id="IPR002528">
    <property type="entry name" value="MATE_fam"/>
</dbReference>
<dbReference type="EMBL" id="LT960612">
    <property type="protein sequence ID" value="SON51939.1"/>
    <property type="molecule type" value="Genomic_DNA"/>
</dbReference>
<feature type="transmembrane region" description="Helical" evidence="13">
    <location>
        <begin position="21"/>
        <end position="38"/>
    </location>
</feature>
<evidence type="ECO:0000313" key="14">
    <source>
        <dbReference type="EMBL" id="SON51939.1"/>
    </source>
</evidence>
<evidence type="ECO:0000256" key="12">
    <source>
        <dbReference type="SAM" id="MobiDB-lite"/>
    </source>
</evidence>